<keyword evidence="2" id="KW-1185">Reference proteome</keyword>
<dbReference type="STRING" id="1499688.BN000_02923"/>
<dbReference type="AlphaFoldDB" id="A0A0U1NYN5"/>
<accession>A0A0U1NYN5</accession>
<dbReference type="EMBL" id="CVRB01000003">
    <property type="protein sequence ID" value="CRK82968.1"/>
    <property type="molecule type" value="Genomic_DNA"/>
</dbReference>
<dbReference type="RefSeq" id="WP_176699765.1">
    <property type="nucleotide sequence ID" value="NZ_CVRB01000003.1"/>
</dbReference>
<organism evidence="1 2">
    <name type="scientific">Neobacillus massiliamazoniensis</name>
    <dbReference type="NCBI Taxonomy" id="1499688"/>
    <lineage>
        <taxon>Bacteria</taxon>
        <taxon>Bacillati</taxon>
        <taxon>Bacillota</taxon>
        <taxon>Bacilli</taxon>
        <taxon>Bacillales</taxon>
        <taxon>Bacillaceae</taxon>
        <taxon>Neobacillus</taxon>
    </lineage>
</organism>
<reference evidence="2" key="1">
    <citation type="submission" date="2015-05" db="EMBL/GenBank/DDBJ databases">
        <authorList>
            <person name="Urmite Genomes"/>
        </authorList>
    </citation>
    <scope>NUCLEOTIDE SEQUENCE [LARGE SCALE GENOMIC DNA]</scope>
    <source>
        <strain evidence="2">LF1</strain>
    </source>
</reference>
<dbReference type="Proteomes" id="UP000199087">
    <property type="component" value="Unassembled WGS sequence"/>
</dbReference>
<evidence type="ECO:0000313" key="1">
    <source>
        <dbReference type="EMBL" id="CRK82968.1"/>
    </source>
</evidence>
<name>A0A0U1NYN5_9BACI</name>
<evidence type="ECO:0000313" key="2">
    <source>
        <dbReference type="Proteomes" id="UP000199087"/>
    </source>
</evidence>
<gene>
    <name evidence="1" type="ORF">BN000_02923</name>
</gene>
<protein>
    <recommendedName>
        <fullName evidence="3">YhfH family protein</fullName>
    </recommendedName>
</protein>
<proteinExistence type="predicted"/>
<evidence type="ECO:0008006" key="3">
    <source>
        <dbReference type="Google" id="ProtNLM"/>
    </source>
</evidence>
<sequence>MSKVEKEAVEIDRCVSCYQELAIMEQNRSVCWDCQNKISETYSDDH</sequence>